<comment type="caution">
    <text evidence="1">The sequence shown here is derived from an EMBL/GenBank/DDBJ whole genome shotgun (WGS) entry which is preliminary data.</text>
</comment>
<dbReference type="AlphaFoldDB" id="A0A918F251"/>
<evidence type="ECO:0000313" key="1">
    <source>
        <dbReference type="EMBL" id="GGQ94459.1"/>
    </source>
</evidence>
<gene>
    <name evidence="1" type="ORF">GCM10008957_03260</name>
</gene>
<reference evidence="1" key="2">
    <citation type="submission" date="2020-09" db="EMBL/GenBank/DDBJ databases">
        <authorList>
            <person name="Sun Q."/>
            <person name="Ohkuma M."/>
        </authorList>
    </citation>
    <scope>NUCLEOTIDE SEQUENCE</scope>
    <source>
        <strain evidence="1">JCM 31311</strain>
    </source>
</reference>
<protein>
    <submittedName>
        <fullName evidence="1">Uncharacterized protein</fullName>
    </submittedName>
</protein>
<evidence type="ECO:0000313" key="2">
    <source>
        <dbReference type="Proteomes" id="UP000603865"/>
    </source>
</evidence>
<dbReference type="EMBL" id="BMQL01000001">
    <property type="protein sequence ID" value="GGQ94459.1"/>
    <property type="molecule type" value="Genomic_DNA"/>
</dbReference>
<sequence length="83" mass="9167">MNDGQYYRKDDIGVLTIKSDYGEEITPINILATELLSDPVTGIISSPAAFGYVVRVRLISTATWLVAYKSETLEDAEAWVAQL</sequence>
<reference evidence="1" key="1">
    <citation type="journal article" date="2014" name="Int. J. Syst. Evol. Microbiol.">
        <title>Complete genome sequence of Corynebacterium casei LMG S-19264T (=DSM 44701T), isolated from a smear-ripened cheese.</title>
        <authorList>
            <consortium name="US DOE Joint Genome Institute (JGI-PGF)"/>
            <person name="Walter F."/>
            <person name="Albersmeier A."/>
            <person name="Kalinowski J."/>
            <person name="Ruckert C."/>
        </authorList>
    </citation>
    <scope>NUCLEOTIDE SEQUENCE</scope>
    <source>
        <strain evidence="1">JCM 31311</strain>
    </source>
</reference>
<accession>A0A918F251</accession>
<proteinExistence type="predicted"/>
<organism evidence="1 2">
    <name type="scientific">Deinococcus ruber</name>
    <dbReference type="NCBI Taxonomy" id="1848197"/>
    <lineage>
        <taxon>Bacteria</taxon>
        <taxon>Thermotogati</taxon>
        <taxon>Deinococcota</taxon>
        <taxon>Deinococci</taxon>
        <taxon>Deinococcales</taxon>
        <taxon>Deinococcaceae</taxon>
        <taxon>Deinococcus</taxon>
    </lineage>
</organism>
<keyword evidence="2" id="KW-1185">Reference proteome</keyword>
<dbReference type="Proteomes" id="UP000603865">
    <property type="component" value="Unassembled WGS sequence"/>
</dbReference>
<name>A0A918F251_9DEIO</name>